<organism evidence="2 3">
    <name type="scientific">Araneus ventricosus</name>
    <name type="common">Orbweaver spider</name>
    <name type="synonym">Epeira ventricosa</name>
    <dbReference type="NCBI Taxonomy" id="182803"/>
    <lineage>
        <taxon>Eukaryota</taxon>
        <taxon>Metazoa</taxon>
        <taxon>Ecdysozoa</taxon>
        <taxon>Arthropoda</taxon>
        <taxon>Chelicerata</taxon>
        <taxon>Arachnida</taxon>
        <taxon>Araneae</taxon>
        <taxon>Araneomorphae</taxon>
        <taxon>Entelegynae</taxon>
        <taxon>Araneoidea</taxon>
        <taxon>Araneidae</taxon>
        <taxon>Araneus</taxon>
    </lineage>
</organism>
<feature type="compositionally biased region" description="Polar residues" evidence="1">
    <location>
        <begin position="140"/>
        <end position="151"/>
    </location>
</feature>
<name>A0A4Y2BWM6_ARAVE</name>
<dbReference type="EMBL" id="BGPR01161216">
    <property type="protein sequence ID" value="GBL96582.1"/>
    <property type="molecule type" value="Genomic_DNA"/>
</dbReference>
<dbReference type="Proteomes" id="UP000499080">
    <property type="component" value="Unassembled WGS sequence"/>
</dbReference>
<protein>
    <submittedName>
        <fullName evidence="2">Uncharacterized protein</fullName>
    </submittedName>
</protein>
<accession>A0A4Y2BWM6</accession>
<feature type="region of interest" description="Disordered" evidence="1">
    <location>
        <begin position="140"/>
        <end position="172"/>
    </location>
</feature>
<sequence>PITRGSCNNPTDNRATTCLRRWAQRATPSLLYHRVGESQPKEPHHHYCSIGLAKSAQEPSSFVHRVGESQPKGRIIISVPRISESAQRNRIIITCTIGWENQPKEPHHILYHRVGESQPKHTPSLPSRLARVSERATPSLLTTHGENQPKSHSIIIVPSGWRESAKRAASSS</sequence>
<feature type="non-terminal residue" evidence="2">
    <location>
        <position position="1"/>
    </location>
</feature>
<keyword evidence="3" id="KW-1185">Reference proteome</keyword>
<evidence type="ECO:0000256" key="1">
    <source>
        <dbReference type="SAM" id="MobiDB-lite"/>
    </source>
</evidence>
<evidence type="ECO:0000313" key="2">
    <source>
        <dbReference type="EMBL" id="GBL96582.1"/>
    </source>
</evidence>
<proteinExistence type="predicted"/>
<gene>
    <name evidence="2" type="ORF">AVEN_253275_1</name>
</gene>
<comment type="caution">
    <text evidence="2">The sequence shown here is derived from an EMBL/GenBank/DDBJ whole genome shotgun (WGS) entry which is preliminary data.</text>
</comment>
<dbReference type="AlphaFoldDB" id="A0A4Y2BWM6"/>
<reference evidence="2 3" key="1">
    <citation type="journal article" date="2019" name="Sci. Rep.">
        <title>Orb-weaving spider Araneus ventricosus genome elucidates the spidroin gene catalogue.</title>
        <authorList>
            <person name="Kono N."/>
            <person name="Nakamura H."/>
            <person name="Ohtoshi R."/>
            <person name="Moran D.A.P."/>
            <person name="Shinohara A."/>
            <person name="Yoshida Y."/>
            <person name="Fujiwara M."/>
            <person name="Mori M."/>
            <person name="Tomita M."/>
            <person name="Arakawa K."/>
        </authorList>
    </citation>
    <scope>NUCLEOTIDE SEQUENCE [LARGE SCALE GENOMIC DNA]</scope>
</reference>
<evidence type="ECO:0000313" key="3">
    <source>
        <dbReference type="Proteomes" id="UP000499080"/>
    </source>
</evidence>